<dbReference type="InterPro" id="IPR005025">
    <property type="entry name" value="FMN_Rdtase-like_dom"/>
</dbReference>
<dbReference type="PANTHER" id="PTHR30546">
    <property type="entry name" value="FLAVODOXIN-RELATED PROTEIN WRBA-RELATED"/>
    <property type="match status" value="1"/>
</dbReference>
<dbReference type="Proteomes" id="UP001500212">
    <property type="component" value="Unassembled WGS sequence"/>
</dbReference>
<feature type="domain" description="Flavodoxin-like" evidence="1">
    <location>
        <begin position="6"/>
        <end position="152"/>
    </location>
</feature>
<reference evidence="3" key="1">
    <citation type="journal article" date="2019" name="Int. J. Syst. Evol. Microbiol.">
        <title>The Global Catalogue of Microorganisms (GCM) 10K type strain sequencing project: providing services to taxonomists for standard genome sequencing and annotation.</title>
        <authorList>
            <consortium name="The Broad Institute Genomics Platform"/>
            <consortium name="The Broad Institute Genome Sequencing Center for Infectious Disease"/>
            <person name="Wu L."/>
            <person name="Ma J."/>
        </authorList>
    </citation>
    <scope>NUCLEOTIDE SEQUENCE [LARGE SCALE GENOMIC DNA]</scope>
    <source>
        <strain evidence="3">JCM 17938</strain>
    </source>
</reference>
<organism evidence="2 3">
    <name type="scientific">Actinoallomurus liliacearum</name>
    <dbReference type="NCBI Taxonomy" id="1080073"/>
    <lineage>
        <taxon>Bacteria</taxon>
        <taxon>Bacillati</taxon>
        <taxon>Actinomycetota</taxon>
        <taxon>Actinomycetes</taxon>
        <taxon>Streptosporangiales</taxon>
        <taxon>Thermomonosporaceae</taxon>
        <taxon>Actinoallomurus</taxon>
    </lineage>
</organism>
<dbReference type="RefSeq" id="WP_345351080.1">
    <property type="nucleotide sequence ID" value="NZ_BAABHJ010000005.1"/>
</dbReference>
<sequence>MSSITVGIAYTSGYGHTRELANAVAQGAASVPGTLVEMIDVAAITDDDWRTLDRCDAIIFGSPTYMGSASGAFHAFAEGTSGRWMTRAWQDKIAAGFTNSGSMSGDKLHTLQYFSMLAAQHGMHWISLGLLPGWNTTTASEHDHNRLGFYLGAGAQTWNDQGPEAVHGADLSTARHLGRRVATHTSRFADALDLTAIPGTTAG</sequence>
<dbReference type="InterPro" id="IPR029039">
    <property type="entry name" value="Flavoprotein-like_sf"/>
</dbReference>
<dbReference type="EMBL" id="BAABHJ010000005">
    <property type="protein sequence ID" value="GAA4605009.1"/>
    <property type="molecule type" value="Genomic_DNA"/>
</dbReference>
<dbReference type="Gene3D" id="3.40.50.360">
    <property type="match status" value="1"/>
</dbReference>
<dbReference type="InterPro" id="IPR008254">
    <property type="entry name" value="Flavodoxin/NO_synth"/>
</dbReference>
<comment type="caution">
    <text evidence="2">The sequence shown here is derived from an EMBL/GenBank/DDBJ whole genome shotgun (WGS) entry which is preliminary data.</text>
</comment>
<dbReference type="Pfam" id="PF03358">
    <property type="entry name" value="FMN_red"/>
    <property type="match status" value="1"/>
</dbReference>
<protein>
    <submittedName>
        <fullName evidence="2">Flavodoxin family protein</fullName>
    </submittedName>
</protein>
<dbReference type="SUPFAM" id="SSF52218">
    <property type="entry name" value="Flavoproteins"/>
    <property type="match status" value="1"/>
</dbReference>
<gene>
    <name evidence="2" type="ORF">GCM10023195_17280</name>
</gene>
<dbReference type="PANTHER" id="PTHR30546:SF23">
    <property type="entry name" value="FLAVOPROTEIN-LIKE PROTEIN YCP4-RELATED"/>
    <property type="match status" value="1"/>
</dbReference>
<proteinExistence type="predicted"/>
<evidence type="ECO:0000259" key="1">
    <source>
        <dbReference type="PROSITE" id="PS50902"/>
    </source>
</evidence>
<name>A0ABP8TD37_9ACTN</name>
<evidence type="ECO:0000313" key="2">
    <source>
        <dbReference type="EMBL" id="GAA4605009.1"/>
    </source>
</evidence>
<accession>A0ABP8TD37</accession>
<evidence type="ECO:0000313" key="3">
    <source>
        <dbReference type="Proteomes" id="UP001500212"/>
    </source>
</evidence>
<dbReference type="PROSITE" id="PS50902">
    <property type="entry name" value="FLAVODOXIN_LIKE"/>
    <property type="match status" value="1"/>
</dbReference>
<keyword evidence="3" id="KW-1185">Reference proteome</keyword>